<name>A0AAD6YGD8_9AGAR</name>
<sequence length="264" mass="29932">MVQLRDQRDHGCDTANPLAAEIAEQATALIGWINNHGKVRKIFDAAQKEADPGKVIRAYIAANLTRWTTHYLAFERLHSLRRPLKLAVLKSQEDIVKAQVGAAKSTRRRSSFKIDDPMFWNSLEQILGDMEPICFGTNINQKDSTRADQVLLSIAGIYHHFLQDHPEPDVSTQMIERLERRWKDSDLFNPWERLAAFGPNANLSAADLMKMVTWVCRPSYILSHPDRHRSFIGAWPVTRAIKTHKQSGTIRSVVSCVHSSITLG</sequence>
<keyword evidence="2" id="KW-1185">Reference proteome</keyword>
<dbReference type="Proteomes" id="UP001219525">
    <property type="component" value="Unassembled WGS sequence"/>
</dbReference>
<accession>A0AAD6YGD8</accession>
<proteinExistence type="predicted"/>
<dbReference type="AlphaFoldDB" id="A0AAD6YGD8"/>
<dbReference type="EMBL" id="JARJCW010000016">
    <property type="protein sequence ID" value="KAJ7215789.1"/>
    <property type="molecule type" value="Genomic_DNA"/>
</dbReference>
<gene>
    <name evidence="1" type="ORF">GGX14DRAFT_359161</name>
</gene>
<comment type="caution">
    <text evidence="1">The sequence shown here is derived from an EMBL/GenBank/DDBJ whole genome shotgun (WGS) entry which is preliminary data.</text>
</comment>
<evidence type="ECO:0000313" key="1">
    <source>
        <dbReference type="EMBL" id="KAJ7215789.1"/>
    </source>
</evidence>
<organism evidence="1 2">
    <name type="scientific">Mycena pura</name>
    <dbReference type="NCBI Taxonomy" id="153505"/>
    <lineage>
        <taxon>Eukaryota</taxon>
        <taxon>Fungi</taxon>
        <taxon>Dikarya</taxon>
        <taxon>Basidiomycota</taxon>
        <taxon>Agaricomycotina</taxon>
        <taxon>Agaricomycetes</taxon>
        <taxon>Agaricomycetidae</taxon>
        <taxon>Agaricales</taxon>
        <taxon>Marasmiineae</taxon>
        <taxon>Mycenaceae</taxon>
        <taxon>Mycena</taxon>
    </lineage>
</organism>
<evidence type="ECO:0000313" key="2">
    <source>
        <dbReference type="Proteomes" id="UP001219525"/>
    </source>
</evidence>
<dbReference type="InterPro" id="IPR012337">
    <property type="entry name" value="RNaseH-like_sf"/>
</dbReference>
<reference evidence="1" key="1">
    <citation type="submission" date="2023-03" db="EMBL/GenBank/DDBJ databases">
        <title>Massive genome expansion in bonnet fungi (Mycena s.s.) driven by repeated elements and novel gene families across ecological guilds.</title>
        <authorList>
            <consortium name="Lawrence Berkeley National Laboratory"/>
            <person name="Harder C.B."/>
            <person name="Miyauchi S."/>
            <person name="Viragh M."/>
            <person name="Kuo A."/>
            <person name="Thoen E."/>
            <person name="Andreopoulos B."/>
            <person name="Lu D."/>
            <person name="Skrede I."/>
            <person name="Drula E."/>
            <person name="Henrissat B."/>
            <person name="Morin E."/>
            <person name="Kohler A."/>
            <person name="Barry K."/>
            <person name="LaButti K."/>
            <person name="Morin E."/>
            <person name="Salamov A."/>
            <person name="Lipzen A."/>
            <person name="Mereny Z."/>
            <person name="Hegedus B."/>
            <person name="Baldrian P."/>
            <person name="Stursova M."/>
            <person name="Weitz H."/>
            <person name="Taylor A."/>
            <person name="Grigoriev I.V."/>
            <person name="Nagy L.G."/>
            <person name="Martin F."/>
            <person name="Kauserud H."/>
        </authorList>
    </citation>
    <scope>NUCLEOTIDE SEQUENCE</scope>
    <source>
        <strain evidence="1">9144</strain>
    </source>
</reference>
<protein>
    <submittedName>
        <fullName evidence="1">Uncharacterized protein</fullName>
    </submittedName>
</protein>
<dbReference type="SUPFAM" id="SSF53098">
    <property type="entry name" value="Ribonuclease H-like"/>
    <property type="match status" value="1"/>
</dbReference>